<accession>A0A5J9U1M0</accession>
<keyword evidence="3" id="KW-1185">Reference proteome</keyword>
<evidence type="ECO:0000313" key="3">
    <source>
        <dbReference type="Proteomes" id="UP000324897"/>
    </source>
</evidence>
<gene>
    <name evidence="2" type="ORF">EJB05_33648</name>
</gene>
<feature type="non-terminal residue" evidence="2">
    <location>
        <position position="1"/>
    </location>
</feature>
<organism evidence="2 3">
    <name type="scientific">Eragrostis curvula</name>
    <name type="common">weeping love grass</name>
    <dbReference type="NCBI Taxonomy" id="38414"/>
    <lineage>
        <taxon>Eukaryota</taxon>
        <taxon>Viridiplantae</taxon>
        <taxon>Streptophyta</taxon>
        <taxon>Embryophyta</taxon>
        <taxon>Tracheophyta</taxon>
        <taxon>Spermatophyta</taxon>
        <taxon>Magnoliopsida</taxon>
        <taxon>Liliopsida</taxon>
        <taxon>Poales</taxon>
        <taxon>Poaceae</taxon>
        <taxon>PACMAD clade</taxon>
        <taxon>Chloridoideae</taxon>
        <taxon>Eragrostideae</taxon>
        <taxon>Eragrostidinae</taxon>
        <taxon>Eragrostis</taxon>
    </lineage>
</organism>
<dbReference type="Proteomes" id="UP000324897">
    <property type="component" value="Chromosome 7"/>
</dbReference>
<dbReference type="OrthoDB" id="694259at2759"/>
<dbReference type="Pfam" id="PF23046">
    <property type="entry name" value="tSH3-B_UBE2O"/>
    <property type="match status" value="1"/>
</dbReference>
<proteinExistence type="predicted"/>
<dbReference type="Gramene" id="TVU17602">
    <property type="protein sequence ID" value="TVU17602"/>
    <property type="gene ID" value="EJB05_33648"/>
</dbReference>
<feature type="domain" description="UBE2O-like tandem tSH3-B" evidence="1">
    <location>
        <begin position="141"/>
        <end position="269"/>
    </location>
</feature>
<name>A0A5J9U1M0_9POAL</name>
<protein>
    <recommendedName>
        <fullName evidence="1">UBE2O-like tandem tSH3-B domain-containing protein</fullName>
    </recommendedName>
</protein>
<dbReference type="InterPro" id="IPR057735">
    <property type="entry name" value="UBE2O-like_tSH3-B"/>
</dbReference>
<dbReference type="EMBL" id="RWGY01000029">
    <property type="protein sequence ID" value="TVU17602.1"/>
    <property type="molecule type" value="Genomic_DNA"/>
</dbReference>
<dbReference type="AlphaFoldDB" id="A0A5J9U1M0"/>
<sequence>MDGEVEQMNGDAVATEVPTRTALIAGDSVMFKTKGTHGDCGMVRDPQLDKLPDGFVGVLCVDGAVVHAVESDLTVVDRGYLCARQFVVSASDPGGQIGVIVETTTSLDLAQLGTSDNDGEPVPVARGVSPADVRRVRELSIGDYVVYGAWLGKVLEVSLDVDVRFYDGAVCRVADADGKLGVAAHGIFRPDMNSEYYPGLRVSPTADNLSIFESSRWLTGVWLPTHLAGTVVRVEMATVRVDWVASATLGTQRDIVEASAPPAYQPNPHVLTRCGSVAGWDWGWGVGDRCFFRRRTTSE</sequence>
<evidence type="ECO:0000259" key="1">
    <source>
        <dbReference type="Pfam" id="PF23046"/>
    </source>
</evidence>
<evidence type="ECO:0000313" key="2">
    <source>
        <dbReference type="EMBL" id="TVU17602.1"/>
    </source>
</evidence>
<reference evidence="2 3" key="1">
    <citation type="journal article" date="2019" name="Sci. Rep.">
        <title>A high-quality genome of Eragrostis curvula grass provides insights into Poaceae evolution and supports new strategies to enhance forage quality.</title>
        <authorList>
            <person name="Carballo J."/>
            <person name="Santos B.A.C.M."/>
            <person name="Zappacosta D."/>
            <person name="Garbus I."/>
            <person name="Selva J.P."/>
            <person name="Gallo C.A."/>
            <person name="Diaz A."/>
            <person name="Albertini E."/>
            <person name="Caccamo M."/>
            <person name="Echenique V."/>
        </authorList>
    </citation>
    <scope>NUCLEOTIDE SEQUENCE [LARGE SCALE GENOMIC DNA]</scope>
    <source>
        <strain evidence="3">cv. Victoria</strain>
        <tissue evidence="2">Leaf</tissue>
    </source>
</reference>
<comment type="caution">
    <text evidence="2">The sequence shown here is derived from an EMBL/GenBank/DDBJ whole genome shotgun (WGS) entry which is preliminary data.</text>
</comment>